<sequence>MFPDSVNVDCFNQINFVGAFQVVFNRTYPRAISDHRVVLALAWRHQSSGWLTNKTLL</sequence>
<name>A0A839UEJ8_9HYPH</name>
<gene>
    <name evidence="1" type="ORF">FHS21_003696</name>
</gene>
<proteinExistence type="predicted"/>
<keyword evidence="2" id="KW-1185">Reference proteome</keyword>
<dbReference type="EMBL" id="JACHXN010000011">
    <property type="protein sequence ID" value="MBB3147280.1"/>
    <property type="molecule type" value="Genomic_DNA"/>
</dbReference>
<dbReference type="AlphaFoldDB" id="A0A839UEJ8"/>
<comment type="caution">
    <text evidence="1">The sequence shown here is derived from an EMBL/GenBank/DDBJ whole genome shotgun (WGS) entry which is preliminary data.</text>
</comment>
<accession>A0A839UEJ8</accession>
<evidence type="ECO:0000313" key="2">
    <source>
        <dbReference type="Proteomes" id="UP000554520"/>
    </source>
</evidence>
<evidence type="ECO:0000313" key="1">
    <source>
        <dbReference type="EMBL" id="MBB3147280.1"/>
    </source>
</evidence>
<dbReference type="Proteomes" id="UP000554520">
    <property type="component" value="Unassembled WGS sequence"/>
</dbReference>
<reference evidence="1 2" key="1">
    <citation type="submission" date="2020-08" db="EMBL/GenBank/DDBJ databases">
        <title>Genomic Encyclopedia of Type Strains, Phase III (KMG-III): the genomes of soil and plant-associated and newly described type strains.</title>
        <authorList>
            <person name="Whitman W."/>
        </authorList>
    </citation>
    <scope>NUCLEOTIDE SEQUENCE [LARGE SCALE GENOMIC DNA]</scope>
    <source>
        <strain evidence="1 2">CECT 7015</strain>
    </source>
</reference>
<protein>
    <submittedName>
        <fullName evidence="1">Uncharacterized protein</fullName>
    </submittedName>
</protein>
<organism evidence="1 2">
    <name type="scientific">Phyllobacterium trifolii</name>
    <dbReference type="NCBI Taxonomy" id="300193"/>
    <lineage>
        <taxon>Bacteria</taxon>
        <taxon>Pseudomonadati</taxon>
        <taxon>Pseudomonadota</taxon>
        <taxon>Alphaproteobacteria</taxon>
        <taxon>Hyphomicrobiales</taxon>
        <taxon>Phyllobacteriaceae</taxon>
        <taxon>Phyllobacterium</taxon>
    </lineage>
</organism>